<keyword evidence="1" id="KW-0175">Coiled coil</keyword>
<dbReference type="AlphaFoldDB" id="A0A285N7V7"/>
<name>A0A285N7V7_9BACI</name>
<evidence type="ECO:0000313" key="2">
    <source>
        <dbReference type="EMBL" id="SNZ03791.1"/>
    </source>
</evidence>
<sequence length="135" mass="15281">MVPGKNNNQISRAELLEMQLKVREDFQEEIDAIKEDLVTINERLLPVGKWLEHIESHTAKVAETLEKQSDAQNQVMEKLYEQEMKIQEIQSNNSFKKEKLRVKGAVLISVISLFGAGSGIGMVVGKRLTELLFGN</sequence>
<evidence type="ECO:0000256" key="1">
    <source>
        <dbReference type="SAM" id="Coils"/>
    </source>
</evidence>
<feature type="coiled-coil region" evidence="1">
    <location>
        <begin position="16"/>
        <end position="82"/>
    </location>
</feature>
<keyword evidence="3" id="KW-1185">Reference proteome</keyword>
<gene>
    <name evidence="2" type="ORF">SAMN05421503_0453</name>
</gene>
<protein>
    <submittedName>
        <fullName evidence="2">Uncharacterized protein</fullName>
    </submittedName>
</protein>
<accession>A0A285N7V7</accession>
<dbReference type="EMBL" id="OBEK01000001">
    <property type="protein sequence ID" value="SNZ03791.1"/>
    <property type="molecule type" value="Genomic_DNA"/>
</dbReference>
<reference evidence="3" key="1">
    <citation type="submission" date="2017-09" db="EMBL/GenBank/DDBJ databases">
        <authorList>
            <person name="Varghese N."/>
            <person name="Submissions S."/>
        </authorList>
    </citation>
    <scope>NUCLEOTIDE SEQUENCE [LARGE SCALE GENOMIC DNA]</scope>
    <source>
        <strain evidence="3">CGMCC 1.8913</strain>
    </source>
</reference>
<evidence type="ECO:0000313" key="3">
    <source>
        <dbReference type="Proteomes" id="UP000219356"/>
    </source>
</evidence>
<proteinExistence type="predicted"/>
<organism evidence="2 3">
    <name type="scientific">Terribacillus aidingensis</name>
    <dbReference type="NCBI Taxonomy" id="586416"/>
    <lineage>
        <taxon>Bacteria</taxon>
        <taxon>Bacillati</taxon>
        <taxon>Bacillota</taxon>
        <taxon>Bacilli</taxon>
        <taxon>Bacillales</taxon>
        <taxon>Bacillaceae</taxon>
        <taxon>Terribacillus</taxon>
    </lineage>
</organism>
<dbReference type="Proteomes" id="UP000219356">
    <property type="component" value="Unassembled WGS sequence"/>
</dbReference>